<comment type="subunit">
    <text evidence="2">Homotrimer.</text>
</comment>
<name>A0A0P7D9U2_9GAMM</name>
<evidence type="ECO:0000256" key="5">
    <source>
        <dbReference type="ARBA" id="ARBA00022692"/>
    </source>
</evidence>
<keyword evidence="10" id="KW-0998">Cell outer membrane</keyword>
<protein>
    <submittedName>
        <fullName evidence="13">Porin</fullName>
    </submittedName>
</protein>
<evidence type="ECO:0000256" key="1">
    <source>
        <dbReference type="ARBA" id="ARBA00004571"/>
    </source>
</evidence>
<keyword evidence="3" id="KW-0813">Transport</keyword>
<proteinExistence type="predicted"/>
<dbReference type="GO" id="GO:0046930">
    <property type="term" value="C:pore complex"/>
    <property type="evidence" value="ECO:0007669"/>
    <property type="project" value="UniProtKB-KW"/>
</dbReference>
<dbReference type="Proteomes" id="UP000050378">
    <property type="component" value="Unassembled WGS sequence"/>
</dbReference>
<evidence type="ECO:0000256" key="7">
    <source>
        <dbReference type="ARBA" id="ARBA00023065"/>
    </source>
</evidence>
<dbReference type="PANTHER" id="PTHR34501:SF9">
    <property type="entry name" value="MAJOR OUTER MEMBRANE PROTEIN P.IA"/>
    <property type="match status" value="1"/>
</dbReference>
<dbReference type="SUPFAM" id="SSF56935">
    <property type="entry name" value="Porins"/>
    <property type="match status" value="1"/>
</dbReference>
<dbReference type="Gene3D" id="2.40.160.10">
    <property type="entry name" value="Porin"/>
    <property type="match status" value="1"/>
</dbReference>
<comment type="caution">
    <text evidence="13">The sequence shown here is derived from an EMBL/GenBank/DDBJ whole genome shotgun (WGS) entry which is preliminary data.</text>
</comment>
<dbReference type="RefSeq" id="WP_054551168.1">
    <property type="nucleotide sequence ID" value="NZ_LJTC01000001.1"/>
</dbReference>
<dbReference type="InterPro" id="IPR023614">
    <property type="entry name" value="Porin_dom_sf"/>
</dbReference>
<dbReference type="GO" id="GO:0009279">
    <property type="term" value="C:cell outer membrane"/>
    <property type="evidence" value="ECO:0007669"/>
    <property type="project" value="UniProtKB-SubCell"/>
</dbReference>
<dbReference type="OrthoDB" id="8957883at2"/>
<dbReference type="PANTHER" id="PTHR34501">
    <property type="entry name" value="PROTEIN YDDL-RELATED"/>
    <property type="match status" value="1"/>
</dbReference>
<evidence type="ECO:0000313" key="13">
    <source>
        <dbReference type="EMBL" id="KPM85415.1"/>
    </source>
</evidence>
<accession>A0A0P7D9U2</accession>
<feature type="domain" description="Porin" evidence="12">
    <location>
        <begin position="11"/>
        <end position="301"/>
    </location>
</feature>
<evidence type="ECO:0000256" key="11">
    <source>
        <dbReference type="SAM" id="SignalP"/>
    </source>
</evidence>
<feature type="chain" id="PRO_5006137696" evidence="11">
    <location>
        <begin position="25"/>
        <end position="316"/>
    </location>
</feature>
<evidence type="ECO:0000256" key="3">
    <source>
        <dbReference type="ARBA" id="ARBA00022448"/>
    </source>
</evidence>
<evidence type="ECO:0000313" key="14">
    <source>
        <dbReference type="Proteomes" id="UP000050378"/>
    </source>
</evidence>
<dbReference type="EMBL" id="LJTC01000001">
    <property type="protein sequence ID" value="KPM85415.1"/>
    <property type="molecule type" value="Genomic_DNA"/>
</dbReference>
<keyword evidence="9" id="KW-0472">Membrane</keyword>
<keyword evidence="8" id="KW-0626">Porin</keyword>
<dbReference type="GO" id="GO:0015288">
    <property type="term" value="F:porin activity"/>
    <property type="evidence" value="ECO:0007669"/>
    <property type="project" value="UniProtKB-KW"/>
</dbReference>
<dbReference type="InterPro" id="IPR033900">
    <property type="entry name" value="Gram_neg_porin_domain"/>
</dbReference>
<keyword evidence="4" id="KW-1134">Transmembrane beta strand</keyword>
<evidence type="ECO:0000259" key="12">
    <source>
        <dbReference type="Pfam" id="PF13609"/>
    </source>
</evidence>
<sequence length="316" mass="34456">MNKPAMMLSSFAICFISFHSVAEAVDVYGRAHLGIANSDTGDGSETSIESYSSRMGIKGSGEISDGLKAVYKFEFAVNAADQDSDGKTEENITARNQYVGLQGSYGQVVLGRHDTALKVSQGKIDLMNDFNGDVKALFNGENRLGDVVHYSSPIVGNMQFVVTYIAEDNSKQDEETGISAAFMYGDSKFKKAPYFVSVAHDSKVAGCDTTRFTAQGKLGDLTLGGMYQQSEKVAGSDKEDGFLVSASYKIDKYKLLAQYQDTDGNFGKLKDSGSGTSVGVERSLSKQARMYMWYTQFSLDNNADEDHLAVTLRYDF</sequence>
<evidence type="ECO:0000256" key="6">
    <source>
        <dbReference type="ARBA" id="ARBA00022729"/>
    </source>
</evidence>
<keyword evidence="7" id="KW-0406">Ion transport</keyword>
<dbReference type="AlphaFoldDB" id="A0A0P7D9U2"/>
<gene>
    <name evidence="13" type="ORF">AOG27_01085</name>
</gene>
<evidence type="ECO:0000256" key="2">
    <source>
        <dbReference type="ARBA" id="ARBA00011233"/>
    </source>
</evidence>
<keyword evidence="5" id="KW-0812">Transmembrane</keyword>
<evidence type="ECO:0000256" key="9">
    <source>
        <dbReference type="ARBA" id="ARBA00023136"/>
    </source>
</evidence>
<dbReference type="GO" id="GO:0006811">
    <property type="term" value="P:monoatomic ion transport"/>
    <property type="evidence" value="ECO:0007669"/>
    <property type="project" value="UniProtKB-KW"/>
</dbReference>
<dbReference type="Pfam" id="PF13609">
    <property type="entry name" value="Porin_4"/>
    <property type="match status" value="1"/>
</dbReference>
<evidence type="ECO:0000256" key="10">
    <source>
        <dbReference type="ARBA" id="ARBA00023237"/>
    </source>
</evidence>
<comment type="subcellular location">
    <subcellularLocation>
        <location evidence="1">Cell outer membrane</location>
        <topology evidence="1">Multi-pass membrane protein</topology>
    </subcellularLocation>
</comment>
<dbReference type="PATRIC" id="fig|570156.3.peg.216"/>
<reference evidence="13 14" key="1">
    <citation type="submission" date="2015-09" db="EMBL/GenBank/DDBJ databases">
        <title>Draft Genome Sequence of Pseudoalteromonas lipolytica UCD-48B.</title>
        <authorList>
            <person name="Krusor M."/>
            <person name="Coil D.A."/>
            <person name="Lang J.M."/>
            <person name="Eisen J.A."/>
            <person name="Alexiev A."/>
        </authorList>
    </citation>
    <scope>NUCLEOTIDE SEQUENCE [LARGE SCALE GENOMIC DNA]</scope>
    <source>
        <strain evidence="13 14">UCD-48B</strain>
    </source>
</reference>
<dbReference type="CDD" id="cd00342">
    <property type="entry name" value="gram_neg_porins"/>
    <property type="match status" value="1"/>
</dbReference>
<keyword evidence="6 11" id="KW-0732">Signal</keyword>
<evidence type="ECO:0000256" key="4">
    <source>
        <dbReference type="ARBA" id="ARBA00022452"/>
    </source>
</evidence>
<organism evidence="13 14">
    <name type="scientific">Pseudoalteromonas lipolytica</name>
    <dbReference type="NCBI Taxonomy" id="570156"/>
    <lineage>
        <taxon>Bacteria</taxon>
        <taxon>Pseudomonadati</taxon>
        <taxon>Pseudomonadota</taxon>
        <taxon>Gammaproteobacteria</taxon>
        <taxon>Alteromonadales</taxon>
        <taxon>Pseudoalteromonadaceae</taxon>
        <taxon>Pseudoalteromonas</taxon>
    </lineage>
</organism>
<dbReference type="STRING" id="570156.AOG27_01085"/>
<feature type="signal peptide" evidence="11">
    <location>
        <begin position="1"/>
        <end position="24"/>
    </location>
</feature>
<evidence type="ECO:0000256" key="8">
    <source>
        <dbReference type="ARBA" id="ARBA00023114"/>
    </source>
</evidence>
<dbReference type="InterPro" id="IPR050298">
    <property type="entry name" value="Gram-neg_bact_OMP"/>
</dbReference>